<feature type="transmembrane region" description="Helical" evidence="1">
    <location>
        <begin position="51"/>
        <end position="69"/>
    </location>
</feature>
<dbReference type="RefSeq" id="WP_244708670.1">
    <property type="nucleotide sequence ID" value="NZ_CP095073.1"/>
</dbReference>
<evidence type="ECO:0000256" key="1">
    <source>
        <dbReference type="SAM" id="Phobius"/>
    </source>
</evidence>
<name>A0ABY4EFR4_9BACI</name>
<protein>
    <recommendedName>
        <fullName evidence="4">DUF2269 family protein</fullName>
    </recommendedName>
</protein>
<keyword evidence="1" id="KW-0472">Membrane</keyword>
<keyword evidence="1" id="KW-0812">Transmembrane</keyword>
<evidence type="ECO:0000313" key="3">
    <source>
        <dbReference type="Proteomes" id="UP000831787"/>
    </source>
</evidence>
<dbReference type="EMBL" id="CP095073">
    <property type="protein sequence ID" value="UOQ43311.1"/>
    <property type="molecule type" value="Genomic_DNA"/>
</dbReference>
<feature type="transmembrane region" description="Helical" evidence="1">
    <location>
        <begin position="121"/>
        <end position="143"/>
    </location>
</feature>
<sequence length="144" mass="16504">MYQAIIFIHVLSAVLLGSFLILPFLMKPLFTCRREELHGFLRGIISYCRTGHYALVLLLLSGSWLVWHYSRSPSLLWTVSALALLFLLGATIGMIQRNFKRILRAEAPEDSLKANAQKLSIFNWSTFIFILVALIIMTNTRIFE</sequence>
<feature type="transmembrane region" description="Helical" evidence="1">
    <location>
        <begin position="6"/>
        <end position="30"/>
    </location>
</feature>
<gene>
    <name evidence="2" type="ORF">MUN89_15480</name>
</gene>
<evidence type="ECO:0008006" key="4">
    <source>
        <dbReference type="Google" id="ProtNLM"/>
    </source>
</evidence>
<organism evidence="2 3">
    <name type="scientific">Halobacillus salinarum</name>
    <dbReference type="NCBI Taxonomy" id="2932257"/>
    <lineage>
        <taxon>Bacteria</taxon>
        <taxon>Bacillati</taxon>
        <taxon>Bacillota</taxon>
        <taxon>Bacilli</taxon>
        <taxon>Bacillales</taxon>
        <taxon>Bacillaceae</taxon>
        <taxon>Halobacillus</taxon>
    </lineage>
</organism>
<accession>A0ABY4EFR4</accession>
<evidence type="ECO:0000313" key="2">
    <source>
        <dbReference type="EMBL" id="UOQ43311.1"/>
    </source>
</evidence>
<feature type="transmembrane region" description="Helical" evidence="1">
    <location>
        <begin position="75"/>
        <end position="95"/>
    </location>
</feature>
<keyword evidence="3" id="KW-1185">Reference proteome</keyword>
<reference evidence="2 3" key="1">
    <citation type="submission" date="2022-04" db="EMBL/GenBank/DDBJ databases">
        <title>Halobacillus sp. isolated from saltern.</title>
        <authorList>
            <person name="Won M."/>
            <person name="Lee C.-M."/>
            <person name="Woen H.-Y."/>
            <person name="Kwon S.-W."/>
        </authorList>
    </citation>
    <scope>NUCLEOTIDE SEQUENCE [LARGE SCALE GENOMIC DNA]</scope>
    <source>
        <strain evidence="2 3">SSBR10-3</strain>
    </source>
</reference>
<dbReference type="Proteomes" id="UP000831787">
    <property type="component" value="Chromosome"/>
</dbReference>
<keyword evidence="1" id="KW-1133">Transmembrane helix</keyword>
<proteinExistence type="predicted"/>